<dbReference type="InterPro" id="IPR000182">
    <property type="entry name" value="GNAT_dom"/>
</dbReference>
<dbReference type="Gene3D" id="3.40.630.30">
    <property type="match status" value="1"/>
</dbReference>
<reference evidence="2 3" key="1">
    <citation type="submission" date="2023-03" db="EMBL/GenBank/DDBJ databases">
        <title>Draft genome sequence of Streptomyces sp. RB6PN23 isolated from peat swamp forest in Thailand.</title>
        <authorList>
            <person name="Klaysubun C."/>
            <person name="Duangmal K."/>
        </authorList>
    </citation>
    <scope>NUCLEOTIDE SEQUENCE [LARGE SCALE GENOMIC DNA]</scope>
    <source>
        <strain evidence="2 3">RB6PN23</strain>
    </source>
</reference>
<gene>
    <name evidence="2" type="ORF">P3G67_35530</name>
</gene>
<protein>
    <submittedName>
        <fullName evidence="2">GNAT family N-acetyltransferase</fullName>
    </submittedName>
</protein>
<evidence type="ECO:0000259" key="1">
    <source>
        <dbReference type="Pfam" id="PF13302"/>
    </source>
</evidence>
<proteinExistence type="predicted"/>
<dbReference type="Proteomes" id="UP001216579">
    <property type="component" value="Unassembled WGS sequence"/>
</dbReference>
<accession>A0ABT5ZX47</accession>
<evidence type="ECO:0000313" key="2">
    <source>
        <dbReference type="EMBL" id="MDF3294408.1"/>
    </source>
</evidence>
<dbReference type="PANTHER" id="PTHR43792">
    <property type="entry name" value="GNAT FAMILY, PUTATIVE (AFU_ORTHOLOGUE AFUA_3G00765)-RELATED-RELATED"/>
    <property type="match status" value="1"/>
</dbReference>
<dbReference type="InterPro" id="IPR051531">
    <property type="entry name" value="N-acetyltransferase"/>
</dbReference>
<sequence>MTAILNAEATVTTPALKLRPWEAKDVDALVAAHRDPEMCRWLTTTVTSIAGARRWIHEQSQDWSTGRRFSFAVLEHESEQKGINLPIGHVVVKPLIGSDDPAAEVGYWISAVARGRGIAPRALDVVSRWALGPRSPLLLERLDLIHAVGNRASCRVAEKSNYLLSSVLPPQPPDFPSEGHLHVRMDSAPCAVPQPGGS</sequence>
<name>A0ABT5ZX47_9ACTN</name>
<dbReference type="RefSeq" id="WP_276097205.1">
    <property type="nucleotide sequence ID" value="NZ_JARJBC010000051.1"/>
</dbReference>
<keyword evidence="3" id="KW-1185">Reference proteome</keyword>
<dbReference type="InterPro" id="IPR016181">
    <property type="entry name" value="Acyl_CoA_acyltransferase"/>
</dbReference>
<comment type="caution">
    <text evidence="2">The sequence shown here is derived from an EMBL/GenBank/DDBJ whole genome shotgun (WGS) entry which is preliminary data.</text>
</comment>
<dbReference type="SUPFAM" id="SSF55729">
    <property type="entry name" value="Acyl-CoA N-acyltransferases (Nat)"/>
    <property type="match status" value="1"/>
</dbReference>
<dbReference type="EMBL" id="JARJBC010000051">
    <property type="protein sequence ID" value="MDF3294408.1"/>
    <property type="molecule type" value="Genomic_DNA"/>
</dbReference>
<evidence type="ECO:0000313" key="3">
    <source>
        <dbReference type="Proteomes" id="UP001216579"/>
    </source>
</evidence>
<dbReference type="Pfam" id="PF13302">
    <property type="entry name" value="Acetyltransf_3"/>
    <property type="match status" value="1"/>
</dbReference>
<dbReference type="PANTHER" id="PTHR43792:SF16">
    <property type="entry name" value="N-ACETYLTRANSFERASE DOMAIN-CONTAINING PROTEIN"/>
    <property type="match status" value="1"/>
</dbReference>
<feature type="domain" description="N-acetyltransferase" evidence="1">
    <location>
        <begin position="16"/>
        <end position="160"/>
    </location>
</feature>
<organism evidence="2 3">
    <name type="scientific">Streptomyces silvisoli</name>
    <dbReference type="NCBI Taxonomy" id="3034235"/>
    <lineage>
        <taxon>Bacteria</taxon>
        <taxon>Bacillati</taxon>
        <taxon>Actinomycetota</taxon>
        <taxon>Actinomycetes</taxon>
        <taxon>Kitasatosporales</taxon>
        <taxon>Streptomycetaceae</taxon>
        <taxon>Streptomyces</taxon>
    </lineage>
</organism>